<dbReference type="EMBL" id="BA000024">
    <property type="protein sequence ID" value="BAD66771.1"/>
    <property type="molecule type" value="Genomic_DNA"/>
</dbReference>
<feature type="chain" id="PRO_5007702651" evidence="1">
    <location>
        <begin position="26"/>
        <end position="217"/>
    </location>
</feature>
<dbReference type="SUPFAM" id="SSF56672">
    <property type="entry name" value="DNA/RNA polymerases"/>
    <property type="match status" value="1"/>
</dbReference>
<reference evidence="2" key="2">
    <citation type="journal article" date="2004" name="Mol. Genet. Genomics">
        <title>The cytoplasmic male-sterile type and normal type mitochondrial genomes of sugar beet share the same complement of genes of known function but differ in the content of expressed ORFs.</title>
        <authorList>
            <person name="Satoh M."/>
            <person name="Kubo T."/>
            <person name="Nishizawa S."/>
            <person name="Estiati A."/>
            <person name="Itchoda N."/>
            <person name="Mikami T."/>
        </authorList>
    </citation>
    <scope>NUCLEOTIDE SEQUENCE</scope>
</reference>
<dbReference type="EMBL" id="Z12825">
    <property type="protein sequence ID" value="CAA78286.1"/>
    <property type="molecule type" value="Genomic_DNA"/>
</dbReference>
<geneLocation type="mitochondrion" evidence="2"/>
<keyword evidence="2" id="KW-0496">Mitochondrion</keyword>
<evidence type="ECO:0000313" key="2">
    <source>
        <dbReference type="EMBL" id="BAD66727.1"/>
    </source>
</evidence>
<name>Q40292_BETVV</name>
<sequence length="217" mass="25273">MWMISSSLLLLELHFPIHKATLVYCENVSAIYLSGNPVQHQRTKHIEMEVGLSKNFALATSYVNFIHQKDAFIAMKVVENMMKLNAPIYTVHENFITNVSNCTNFPHIYLQVMKEMGPPLKRINSFLIQNLILPIEDSKYRRIQGKEKMDFSEGYNDVFTEEDINIAINWNIPDHIKKDKKKREAWENKRDKLTECYKGYSKSVTGGSNTWEGHLKM</sequence>
<keyword evidence="1" id="KW-0732">Signal</keyword>
<organism evidence="3">
    <name type="scientific">Beta vulgaris subsp. vulgaris</name>
    <name type="common">Beet</name>
    <dbReference type="NCBI Taxonomy" id="3555"/>
    <lineage>
        <taxon>Eukaryota</taxon>
        <taxon>Viridiplantae</taxon>
        <taxon>Streptophyta</taxon>
        <taxon>Embryophyta</taxon>
        <taxon>Tracheophyta</taxon>
        <taxon>Spermatophyta</taxon>
        <taxon>Magnoliopsida</taxon>
        <taxon>eudicotyledons</taxon>
        <taxon>Gunneridae</taxon>
        <taxon>Pentapetalae</taxon>
        <taxon>Caryophyllales</taxon>
        <taxon>Chenopodiaceae</taxon>
        <taxon>Betoideae</taxon>
        <taxon>Beta</taxon>
    </lineage>
</organism>
<proteinExistence type="predicted"/>
<reference evidence="3" key="1">
    <citation type="submission" date="1992-06" db="EMBL/GenBank/DDBJ databases">
        <title>A CMS-associated mitochondrial DNA sequence is partially homologous to polymerase and revertase genes.</title>
        <authorList>
            <person name="Weber B."/>
            <person name="Boerner T."/>
            <person name="Weihe A."/>
        </authorList>
    </citation>
    <scope>NUCLEOTIDE SEQUENCE</scope>
    <source>
        <strain evidence="3">Male-sterile cytoplasm</strain>
        <tissue evidence="3">Leaf</tissue>
    </source>
</reference>
<gene>
    <name evidence="2" type="primary">orf217</name>
</gene>
<accession>Q40292</accession>
<evidence type="ECO:0000313" key="3">
    <source>
        <dbReference type="EMBL" id="CAA78286.1"/>
    </source>
</evidence>
<dbReference type="AlphaFoldDB" id="Q40292"/>
<dbReference type="EMBL" id="BA000024">
    <property type="protein sequence ID" value="BAD66727.1"/>
    <property type="molecule type" value="Genomic_DNA"/>
</dbReference>
<evidence type="ECO:0000256" key="1">
    <source>
        <dbReference type="SAM" id="SignalP"/>
    </source>
</evidence>
<dbReference type="InterPro" id="IPR043502">
    <property type="entry name" value="DNA/RNA_pol_sf"/>
</dbReference>
<dbReference type="PIR" id="T14621">
    <property type="entry name" value="T14621"/>
</dbReference>
<feature type="signal peptide" evidence="1">
    <location>
        <begin position="1"/>
        <end position="25"/>
    </location>
</feature>
<protein>
    <submittedName>
        <fullName evidence="2 3">ORF217</fullName>
    </submittedName>
</protein>